<reference evidence="2 3" key="1">
    <citation type="submission" date="2015-07" db="EMBL/GenBank/DDBJ databases">
        <title>The genome of Habropoda laboriosa.</title>
        <authorList>
            <person name="Pan H."/>
            <person name="Kapheim K."/>
        </authorList>
    </citation>
    <scope>NUCLEOTIDE SEQUENCE [LARGE SCALE GENOMIC DNA]</scope>
    <source>
        <strain evidence="2">0110345459</strain>
    </source>
</reference>
<dbReference type="GO" id="GO:0030036">
    <property type="term" value="P:actin cytoskeleton organization"/>
    <property type="evidence" value="ECO:0007669"/>
    <property type="project" value="TreeGrafter"/>
</dbReference>
<dbReference type="GO" id="GO:0035023">
    <property type="term" value="P:regulation of Rho protein signal transduction"/>
    <property type="evidence" value="ECO:0007669"/>
    <property type="project" value="TreeGrafter"/>
</dbReference>
<dbReference type="InterPro" id="IPR013761">
    <property type="entry name" value="SAM/pointed_sf"/>
</dbReference>
<evidence type="ECO:0000313" key="2">
    <source>
        <dbReference type="EMBL" id="KOC61174.1"/>
    </source>
</evidence>
<feature type="region of interest" description="Disordered" evidence="1">
    <location>
        <begin position="46"/>
        <end position="74"/>
    </location>
</feature>
<gene>
    <name evidence="2" type="ORF">WH47_06608</name>
</gene>
<sequence>MYEDYQFPIDVSGVAKDHPFLEADSLQSLFRRLHALNRCANMKIDTHHTHSTSHSKSVSSHQKHSKLAIFPPTL</sequence>
<dbReference type="GO" id="GO:0005096">
    <property type="term" value="F:GTPase activator activity"/>
    <property type="evidence" value="ECO:0007669"/>
    <property type="project" value="TreeGrafter"/>
</dbReference>
<name>A0A0L7QRJ3_9HYME</name>
<protein>
    <submittedName>
        <fullName evidence="2">StAR-related lipid transfer protein 13</fullName>
    </submittedName>
</protein>
<dbReference type="OrthoDB" id="10003330at2759"/>
<dbReference type="Proteomes" id="UP000053825">
    <property type="component" value="Unassembled WGS sequence"/>
</dbReference>
<evidence type="ECO:0000313" key="3">
    <source>
        <dbReference type="Proteomes" id="UP000053825"/>
    </source>
</evidence>
<dbReference type="PANTHER" id="PTHR12659:SF7">
    <property type="entry name" value="CROSSVEINLESS C, ISOFORM C"/>
    <property type="match status" value="1"/>
</dbReference>
<evidence type="ECO:0000256" key="1">
    <source>
        <dbReference type="SAM" id="MobiDB-lite"/>
    </source>
</evidence>
<dbReference type="Gene3D" id="1.10.287.2070">
    <property type="match status" value="1"/>
</dbReference>
<dbReference type="AlphaFoldDB" id="A0A0L7QRJ3"/>
<organism evidence="2 3">
    <name type="scientific">Habropoda laboriosa</name>
    <dbReference type="NCBI Taxonomy" id="597456"/>
    <lineage>
        <taxon>Eukaryota</taxon>
        <taxon>Metazoa</taxon>
        <taxon>Ecdysozoa</taxon>
        <taxon>Arthropoda</taxon>
        <taxon>Hexapoda</taxon>
        <taxon>Insecta</taxon>
        <taxon>Pterygota</taxon>
        <taxon>Neoptera</taxon>
        <taxon>Endopterygota</taxon>
        <taxon>Hymenoptera</taxon>
        <taxon>Apocrita</taxon>
        <taxon>Aculeata</taxon>
        <taxon>Apoidea</taxon>
        <taxon>Anthophila</taxon>
        <taxon>Apidae</taxon>
        <taxon>Habropoda</taxon>
    </lineage>
</organism>
<keyword evidence="3" id="KW-1185">Reference proteome</keyword>
<dbReference type="SUPFAM" id="SSF47769">
    <property type="entry name" value="SAM/Pointed domain"/>
    <property type="match status" value="1"/>
</dbReference>
<dbReference type="STRING" id="597456.A0A0L7QRJ3"/>
<proteinExistence type="predicted"/>
<dbReference type="EMBL" id="KQ414782">
    <property type="protein sequence ID" value="KOC61174.1"/>
    <property type="molecule type" value="Genomic_DNA"/>
</dbReference>
<accession>A0A0L7QRJ3</accession>
<dbReference type="PANTHER" id="PTHR12659">
    <property type="entry name" value="RHO-TYPE GTPASE ACTIVATING PROTEIN"/>
    <property type="match status" value="1"/>
</dbReference>